<keyword evidence="1 3" id="KW-0238">DNA-binding</keyword>
<dbReference type="PRINTS" id="PR00040">
    <property type="entry name" value="HTHMERR"/>
</dbReference>
<accession>A0A543FW18</accession>
<proteinExistence type="predicted"/>
<name>A0A543FW18_9PSEU</name>
<dbReference type="PROSITE" id="PS50937">
    <property type="entry name" value="HTH_MERR_2"/>
    <property type="match status" value="1"/>
</dbReference>
<dbReference type="GO" id="GO:0003677">
    <property type="term" value="F:DNA binding"/>
    <property type="evidence" value="ECO:0007669"/>
    <property type="project" value="UniProtKB-KW"/>
</dbReference>
<evidence type="ECO:0000259" key="2">
    <source>
        <dbReference type="PROSITE" id="PS50937"/>
    </source>
</evidence>
<keyword evidence="4" id="KW-1185">Reference proteome</keyword>
<dbReference type="SUPFAM" id="SSF46955">
    <property type="entry name" value="Putative DNA-binding domain"/>
    <property type="match status" value="1"/>
</dbReference>
<dbReference type="Proteomes" id="UP000319818">
    <property type="component" value="Unassembled WGS sequence"/>
</dbReference>
<comment type="caution">
    <text evidence="3">The sequence shown here is derived from an EMBL/GenBank/DDBJ whole genome shotgun (WGS) entry which is preliminary data.</text>
</comment>
<dbReference type="PANTHER" id="PTHR30204">
    <property type="entry name" value="REDOX-CYCLING DRUG-SENSING TRANSCRIPTIONAL ACTIVATOR SOXR"/>
    <property type="match status" value="1"/>
</dbReference>
<dbReference type="AlphaFoldDB" id="A0A543FW18"/>
<evidence type="ECO:0000313" key="4">
    <source>
        <dbReference type="Proteomes" id="UP000319818"/>
    </source>
</evidence>
<dbReference type="OrthoDB" id="9802039at2"/>
<feature type="domain" description="HTH merR-type" evidence="2">
    <location>
        <begin position="4"/>
        <end position="73"/>
    </location>
</feature>
<dbReference type="Pfam" id="PF13411">
    <property type="entry name" value="MerR_1"/>
    <property type="match status" value="1"/>
</dbReference>
<sequence length="137" mass="14923">MSRTLRSGQLAEAAGVNVQTLRYYERRGLLPEPRRSLGGHREYGQDAVTVLRAIRGLARLGFTLTEIAELIEVGSHRGPRPGLRAAATAKLAEVEAKIDHLTRVRATLTAVVEAECSDLAECSCDPACPIPFTELDR</sequence>
<dbReference type="EMBL" id="VFPH01000002">
    <property type="protein sequence ID" value="TQM38030.1"/>
    <property type="molecule type" value="Genomic_DNA"/>
</dbReference>
<dbReference type="Gene3D" id="1.10.1660.10">
    <property type="match status" value="1"/>
</dbReference>
<evidence type="ECO:0000256" key="1">
    <source>
        <dbReference type="ARBA" id="ARBA00023125"/>
    </source>
</evidence>
<dbReference type="InterPro" id="IPR000551">
    <property type="entry name" value="MerR-type_HTH_dom"/>
</dbReference>
<dbReference type="InterPro" id="IPR047057">
    <property type="entry name" value="MerR_fam"/>
</dbReference>
<evidence type="ECO:0000313" key="3">
    <source>
        <dbReference type="EMBL" id="TQM38030.1"/>
    </source>
</evidence>
<dbReference type="GO" id="GO:0003700">
    <property type="term" value="F:DNA-binding transcription factor activity"/>
    <property type="evidence" value="ECO:0007669"/>
    <property type="project" value="InterPro"/>
</dbReference>
<reference evidence="3 4" key="1">
    <citation type="submission" date="2019-06" db="EMBL/GenBank/DDBJ databases">
        <title>Sequencing the genomes of 1000 actinobacteria strains.</title>
        <authorList>
            <person name="Klenk H.-P."/>
        </authorList>
    </citation>
    <scope>NUCLEOTIDE SEQUENCE [LARGE SCALE GENOMIC DNA]</scope>
    <source>
        <strain evidence="3 4">DSM 45511</strain>
    </source>
</reference>
<protein>
    <submittedName>
        <fullName evidence="3">DNA-binding transcriptional MerR regulator</fullName>
    </submittedName>
</protein>
<dbReference type="PROSITE" id="PS00552">
    <property type="entry name" value="HTH_MERR_1"/>
    <property type="match status" value="1"/>
</dbReference>
<dbReference type="SMART" id="SM00422">
    <property type="entry name" value="HTH_MERR"/>
    <property type="match status" value="1"/>
</dbReference>
<dbReference type="PANTHER" id="PTHR30204:SF93">
    <property type="entry name" value="HTH MERR-TYPE DOMAIN-CONTAINING PROTEIN"/>
    <property type="match status" value="1"/>
</dbReference>
<organism evidence="3 4">
    <name type="scientific">Pseudonocardia cypriaca</name>
    <dbReference type="NCBI Taxonomy" id="882449"/>
    <lineage>
        <taxon>Bacteria</taxon>
        <taxon>Bacillati</taxon>
        <taxon>Actinomycetota</taxon>
        <taxon>Actinomycetes</taxon>
        <taxon>Pseudonocardiales</taxon>
        <taxon>Pseudonocardiaceae</taxon>
        <taxon>Pseudonocardia</taxon>
    </lineage>
</organism>
<gene>
    <name evidence="3" type="ORF">FB388_5254</name>
</gene>
<dbReference type="RefSeq" id="WP_142104757.1">
    <property type="nucleotide sequence ID" value="NZ_VFPH01000002.1"/>
</dbReference>
<dbReference type="InterPro" id="IPR009061">
    <property type="entry name" value="DNA-bd_dom_put_sf"/>
</dbReference>